<evidence type="ECO:0000313" key="1">
    <source>
        <dbReference type="Proteomes" id="UP000515154"/>
    </source>
</evidence>
<organism evidence="1 2">
    <name type="scientific">Octopus sinensis</name>
    <name type="common">East Asian common octopus</name>
    <dbReference type="NCBI Taxonomy" id="2607531"/>
    <lineage>
        <taxon>Eukaryota</taxon>
        <taxon>Metazoa</taxon>
        <taxon>Spiralia</taxon>
        <taxon>Lophotrochozoa</taxon>
        <taxon>Mollusca</taxon>
        <taxon>Cephalopoda</taxon>
        <taxon>Coleoidea</taxon>
        <taxon>Octopodiformes</taxon>
        <taxon>Octopoda</taxon>
        <taxon>Incirrata</taxon>
        <taxon>Octopodidae</taxon>
        <taxon>Octopus</taxon>
    </lineage>
</organism>
<reference evidence="2" key="1">
    <citation type="submission" date="2025-08" db="UniProtKB">
        <authorList>
            <consortium name="RefSeq"/>
        </authorList>
    </citation>
    <scope>IDENTIFICATION</scope>
</reference>
<dbReference type="KEGG" id="osn:115212749"/>
<evidence type="ECO:0000313" key="2">
    <source>
        <dbReference type="RefSeq" id="XP_029637268.1"/>
    </source>
</evidence>
<dbReference type="AlphaFoldDB" id="A0A6P7SH34"/>
<gene>
    <name evidence="2" type="primary">LOC115212749</name>
</gene>
<accession>A0A6P7SH34</accession>
<name>A0A6P7SH34_9MOLL</name>
<proteinExistence type="predicted"/>
<dbReference type="RefSeq" id="XP_029637268.1">
    <property type="nucleotide sequence ID" value="XM_029781408.2"/>
</dbReference>
<sequence length="138" mass="15722">MATNDHYFRMISYRIPSQNTKLKNSTKTSLITDYWLKPHMKNDKPMCPWLLKGSSGNNLPLFCCSAPSLSHIKDPKKLQLSHTQPIGCSEHTHSAKLSKVDLLKRKYWYEEPKPVSVSSKYSMGAKNHFLGLSDAPRS</sequence>
<protein>
    <submittedName>
        <fullName evidence="2">Uncharacterized protein LOC115212749 isoform X1</fullName>
    </submittedName>
</protein>
<dbReference type="Proteomes" id="UP000515154">
    <property type="component" value="Linkage group LG6"/>
</dbReference>
<keyword evidence="1" id="KW-1185">Reference proteome</keyword>